<dbReference type="Gene3D" id="3.10.110.10">
    <property type="entry name" value="Ubiquitin Conjugating Enzyme"/>
    <property type="match status" value="1"/>
</dbReference>
<accession>A0AB34KGJ9</accession>
<dbReference type="InterPro" id="IPR017359">
    <property type="entry name" value="Phi-like"/>
</dbReference>
<name>A0AB34KGJ9_9PEZI</name>
<dbReference type="InterPro" id="IPR010541">
    <property type="entry name" value="Prp3_C"/>
</dbReference>
<protein>
    <recommendedName>
        <fullName evidence="1">Small nuclear ribonucleoprotein Prp3 C-terminal domain-containing protein</fullName>
    </recommendedName>
</protein>
<proteinExistence type="predicted"/>
<dbReference type="InterPro" id="IPR016135">
    <property type="entry name" value="UBQ-conjugating_enzyme/RWD"/>
</dbReference>
<dbReference type="SUPFAM" id="SSF54495">
    <property type="entry name" value="UBC-like"/>
    <property type="match status" value="1"/>
</dbReference>
<dbReference type="CDD" id="cd24163">
    <property type="entry name" value="RWDD2_C"/>
    <property type="match status" value="1"/>
</dbReference>
<comment type="caution">
    <text evidence="2">The sequence shown here is derived from an EMBL/GenBank/DDBJ whole genome shotgun (WGS) entry which is preliminary data.</text>
</comment>
<dbReference type="PANTHER" id="PTHR15955:SF10">
    <property type="entry name" value="DUF1115 DOMAIN PROTEIN (AFU_ORTHOLOGUE AFUA_5G14750)"/>
    <property type="match status" value="1"/>
</dbReference>
<reference evidence="2 3" key="1">
    <citation type="journal article" date="2020" name="Microbiol. Resour. Announc.">
        <title>Draft Genome Sequence of a Cladosporium Species Isolated from the Mesophotic Ascidian Didemnum maculosum.</title>
        <authorList>
            <person name="Gioti A."/>
            <person name="Siaperas R."/>
            <person name="Nikolaivits E."/>
            <person name="Le Goff G."/>
            <person name="Ouazzani J."/>
            <person name="Kotoulas G."/>
            <person name="Topakas E."/>
        </authorList>
    </citation>
    <scope>NUCLEOTIDE SEQUENCE [LARGE SCALE GENOMIC DNA]</scope>
    <source>
        <strain evidence="2 3">TM138-S3</strain>
    </source>
</reference>
<gene>
    <name evidence="2" type="ORF">WHR41_07843</name>
</gene>
<organism evidence="2 3">
    <name type="scientific">Cladosporium halotolerans</name>
    <dbReference type="NCBI Taxonomy" id="1052096"/>
    <lineage>
        <taxon>Eukaryota</taxon>
        <taxon>Fungi</taxon>
        <taxon>Dikarya</taxon>
        <taxon>Ascomycota</taxon>
        <taxon>Pezizomycotina</taxon>
        <taxon>Dothideomycetes</taxon>
        <taxon>Dothideomycetidae</taxon>
        <taxon>Cladosporiales</taxon>
        <taxon>Cladosporiaceae</taxon>
        <taxon>Cladosporium</taxon>
    </lineage>
</organism>
<dbReference type="AlphaFoldDB" id="A0AB34KGJ9"/>
<evidence type="ECO:0000313" key="2">
    <source>
        <dbReference type="EMBL" id="KAL1583276.1"/>
    </source>
</evidence>
<feature type="domain" description="Small nuclear ribonucleoprotein Prp3 C-terminal" evidence="1">
    <location>
        <begin position="176"/>
        <end position="290"/>
    </location>
</feature>
<dbReference type="EMBL" id="JAAQHG020000037">
    <property type="protein sequence ID" value="KAL1583276.1"/>
    <property type="molecule type" value="Genomic_DNA"/>
</dbReference>
<dbReference type="InterPro" id="IPR059181">
    <property type="entry name" value="RWDD2A-B_C"/>
</dbReference>
<dbReference type="Pfam" id="PF06544">
    <property type="entry name" value="Prp3_C"/>
    <property type="match status" value="1"/>
</dbReference>
<evidence type="ECO:0000313" key="3">
    <source>
        <dbReference type="Proteomes" id="UP000803884"/>
    </source>
</evidence>
<evidence type="ECO:0000259" key="1">
    <source>
        <dbReference type="Pfam" id="PF06544"/>
    </source>
</evidence>
<keyword evidence="3" id="KW-1185">Reference proteome</keyword>
<dbReference type="PIRSF" id="PIRSF038021">
    <property type="entry name" value="UCP038021_RWDD2"/>
    <property type="match status" value="1"/>
</dbReference>
<dbReference type="GeneID" id="96009285"/>
<sequence length="303" mass="33380">MLSDLKRKNVLPKDLMAMQLGQIDLLMAMYAPDDAISMDSSAMAQVDALRSWCDGDAEAFPETSDPCISILLNLDLSDIDSNLGSDAKLLQLSLSVPLVHEGALELDPPSIKSRLQQPSWLSKSQVAQLNSDLPEEDILTVIEHVKEAASQLAVKSNGAPLETNELFDKDAPIVRAWFYFPSISTRAKRDDLVNFAPTYGLTGFLMAGKPGILCLEGGSVAIDDFMKFIKTDSWGDIPSQHKKVSERYREAEPTLTRAFTDMSEITETVGERRGERANRSDMKALEAYLVERGLGDAFGNVFM</sequence>
<dbReference type="RefSeq" id="XP_069226383.1">
    <property type="nucleotide sequence ID" value="XM_069376447.1"/>
</dbReference>
<dbReference type="Proteomes" id="UP000803884">
    <property type="component" value="Unassembled WGS sequence"/>
</dbReference>
<dbReference type="PANTHER" id="PTHR15955">
    <property type="entry name" value="RWD DOMAIN CONTAINING PROTEIN 2"/>
    <property type="match status" value="1"/>
</dbReference>